<dbReference type="PANTHER" id="PTHR43060">
    <property type="entry name" value="3-HYDROXYISOBUTYRATE DEHYDROGENASE-LIKE 1, MITOCHONDRIAL-RELATED"/>
    <property type="match status" value="1"/>
</dbReference>
<dbReference type="InterPro" id="IPR008927">
    <property type="entry name" value="6-PGluconate_DH-like_C_sf"/>
</dbReference>
<dbReference type="InterPro" id="IPR036291">
    <property type="entry name" value="NAD(P)-bd_dom_sf"/>
</dbReference>
<evidence type="ECO:0000313" key="5">
    <source>
        <dbReference type="EMBL" id="MFD0916289.1"/>
    </source>
</evidence>
<reference evidence="6" key="1">
    <citation type="journal article" date="2019" name="Int. J. Syst. Evol. Microbiol.">
        <title>The Global Catalogue of Microorganisms (GCM) 10K type strain sequencing project: providing services to taxonomists for standard genome sequencing and annotation.</title>
        <authorList>
            <consortium name="The Broad Institute Genomics Platform"/>
            <consortium name="The Broad Institute Genome Sequencing Center for Infectious Disease"/>
            <person name="Wu L."/>
            <person name="Ma J."/>
        </authorList>
    </citation>
    <scope>NUCLEOTIDE SEQUENCE [LARGE SCALE GENOMIC DNA]</scope>
    <source>
        <strain evidence="6">CCUG 60023</strain>
    </source>
</reference>
<evidence type="ECO:0000259" key="3">
    <source>
        <dbReference type="Pfam" id="PF03446"/>
    </source>
</evidence>
<dbReference type="InterPro" id="IPR015815">
    <property type="entry name" value="HIBADH-related"/>
</dbReference>
<dbReference type="InterPro" id="IPR013328">
    <property type="entry name" value="6PGD_dom2"/>
</dbReference>
<protein>
    <submittedName>
        <fullName evidence="5">NAD(P)-dependent oxidoreductase</fullName>
        <ecNumber evidence="5">1.1.-.-</ecNumber>
    </submittedName>
</protein>
<evidence type="ECO:0000256" key="1">
    <source>
        <dbReference type="ARBA" id="ARBA00023002"/>
    </source>
</evidence>
<dbReference type="SUPFAM" id="SSF48179">
    <property type="entry name" value="6-phosphogluconate dehydrogenase C-terminal domain-like"/>
    <property type="match status" value="1"/>
</dbReference>
<dbReference type="PIRSF" id="PIRSF000103">
    <property type="entry name" value="HIBADH"/>
    <property type="match status" value="1"/>
</dbReference>
<dbReference type="RefSeq" id="WP_377212148.1">
    <property type="nucleotide sequence ID" value="NZ_JBHTJV010000005.1"/>
</dbReference>
<evidence type="ECO:0000256" key="2">
    <source>
        <dbReference type="ARBA" id="ARBA00023027"/>
    </source>
</evidence>
<proteinExistence type="predicted"/>
<evidence type="ECO:0000313" key="6">
    <source>
        <dbReference type="Proteomes" id="UP001597101"/>
    </source>
</evidence>
<dbReference type="SUPFAM" id="SSF51735">
    <property type="entry name" value="NAD(P)-binding Rossmann-fold domains"/>
    <property type="match status" value="1"/>
</dbReference>
<gene>
    <name evidence="5" type="ORF">ACFQ14_07720</name>
</gene>
<sequence length="307" mass="32128">MTKETIGFIGVGLMGHGMAANILAKGYPLHIIAHRNRTPVDDLVSKGAVEAQSLTDLASACTIIHICAPGSPQVEAIVGEMLPALASGSVIIDCSTSDPTSTEKLATMLEARGIALADAPLGGTPVQAEAGELSAMVGASDETFARIAPIIDTWAATVVHLGPTGDGHKMKLLNNFLSLGYGAIYAEALALGNKVGITPDKFDKVIRGSRMDCGFYQTFMGYTMEGNREAHKFTLSNAFKDLRYLEAMANDATVPNPVGNAVKASFGRALAMGGNGPEDYVPHLVDFVGRACGTDLVKGIPHNEKKG</sequence>
<feature type="domain" description="6-phosphogluconate dehydrogenase NADP-binding" evidence="3">
    <location>
        <begin position="5"/>
        <end position="162"/>
    </location>
</feature>
<keyword evidence="1 5" id="KW-0560">Oxidoreductase</keyword>
<dbReference type="EC" id="1.1.-.-" evidence="5"/>
<comment type="caution">
    <text evidence="5">The sequence shown here is derived from an EMBL/GenBank/DDBJ whole genome shotgun (WGS) entry which is preliminary data.</text>
</comment>
<accession>A0ABW3FHK7</accession>
<dbReference type="PANTHER" id="PTHR43060:SF15">
    <property type="entry name" value="3-HYDROXYISOBUTYRATE DEHYDROGENASE-LIKE 1, MITOCHONDRIAL-RELATED"/>
    <property type="match status" value="1"/>
</dbReference>
<dbReference type="Gene3D" id="1.10.1040.10">
    <property type="entry name" value="N-(1-d-carboxylethyl)-l-norvaline Dehydrogenase, domain 2"/>
    <property type="match status" value="1"/>
</dbReference>
<dbReference type="InterPro" id="IPR029154">
    <property type="entry name" value="HIBADH-like_NADP-bd"/>
</dbReference>
<dbReference type="InterPro" id="IPR006115">
    <property type="entry name" value="6PGDH_NADP-bd"/>
</dbReference>
<dbReference type="Pfam" id="PF03446">
    <property type="entry name" value="NAD_binding_2"/>
    <property type="match status" value="1"/>
</dbReference>
<dbReference type="GO" id="GO:0016491">
    <property type="term" value="F:oxidoreductase activity"/>
    <property type="evidence" value="ECO:0007669"/>
    <property type="project" value="UniProtKB-KW"/>
</dbReference>
<dbReference type="Proteomes" id="UP001597101">
    <property type="component" value="Unassembled WGS sequence"/>
</dbReference>
<keyword evidence="2" id="KW-0520">NAD</keyword>
<feature type="domain" description="3-hydroxyisobutyrate dehydrogenase-like NAD-binding" evidence="4">
    <location>
        <begin position="165"/>
        <end position="275"/>
    </location>
</feature>
<dbReference type="EMBL" id="JBHTJV010000005">
    <property type="protein sequence ID" value="MFD0916289.1"/>
    <property type="molecule type" value="Genomic_DNA"/>
</dbReference>
<name>A0ABW3FHK7_9HYPH</name>
<dbReference type="Gene3D" id="3.40.50.720">
    <property type="entry name" value="NAD(P)-binding Rossmann-like Domain"/>
    <property type="match status" value="1"/>
</dbReference>
<keyword evidence="6" id="KW-1185">Reference proteome</keyword>
<organism evidence="5 6">
    <name type="scientific">Pseudahrensia aquimaris</name>
    <dbReference type="NCBI Taxonomy" id="744461"/>
    <lineage>
        <taxon>Bacteria</taxon>
        <taxon>Pseudomonadati</taxon>
        <taxon>Pseudomonadota</taxon>
        <taxon>Alphaproteobacteria</taxon>
        <taxon>Hyphomicrobiales</taxon>
        <taxon>Ahrensiaceae</taxon>
        <taxon>Pseudahrensia</taxon>
    </lineage>
</organism>
<evidence type="ECO:0000259" key="4">
    <source>
        <dbReference type="Pfam" id="PF14833"/>
    </source>
</evidence>
<dbReference type="Pfam" id="PF14833">
    <property type="entry name" value="NAD_binding_11"/>
    <property type="match status" value="1"/>
</dbReference>